<evidence type="ECO:0000256" key="2">
    <source>
        <dbReference type="ARBA" id="ARBA00023125"/>
    </source>
</evidence>
<dbReference type="InterPro" id="IPR044946">
    <property type="entry name" value="Restrct_endonuc_typeI_TRD_sf"/>
</dbReference>
<dbReference type="PANTHER" id="PTHR30408">
    <property type="entry name" value="TYPE-1 RESTRICTION ENZYME ECOKI SPECIFICITY PROTEIN"/>
    <property type="match status" value="1"/>
</dbReference>
<reference evidence="3" key="2">
    <citation type="submission" date="2020-09" db="EMBL/GenBank/DDBJ databases">
        <authorList>
            <person name="Sun Q."/>
            <person name="Ohkuma M."/>
        </authorList>
    </citation>
    <scope>NUCLEOTIDE SEQUENCE</scope>
    <source>
        <strain evidence="3">JCM 4790</strain>
    </source>
</reference>
<dbReference type="GO" id="GO:0003677">
    <property type="term" value="F:DNA binding"/>
    <property type="evidence" value="ECO:0007669"/>
    <property type="project" value="UniProtKB-KW"/>
</dbReference>
<gene>
    <name evidence="3" type="ORF">GCM10010358_07190</name>
</gene>
<dbReference type="InterPro" id="IPR052021">
    <property type="entry name" value="Type-I_RS_S_subunit"/>
</dbReference>
<dbReference type="SUPFAM" id="SSF116734">
    <property type="entry name" value="DNA methylase specificity domain"/>
    <property type="match status" value="2"/>
</dbReference>
<evidence type="ECO:0000313" key="3">
    <source>
        <dbReference type="EMBL" id="GGX55871.1"/>
    </source>
</evidence>
<dbReference type="EMBL" id="BMVU01000002">
    <property type="protein sequence ID" value="GGX55871.1"/>
    <property type="molecule type" value="Genomic_DNA"/>
</dbReference>
<dbReference type="Gene3D" id="3.90.220.20">
    <property type="entry name" value="DNA methylase specificity domains"/>
    <property type="match status" value="2"/>
</dbReference>
<accession>A0A918K9E2</accession>
<proteinExistence type="predicted"/>
<reference evidence="3" key="1">
    <citation type="journal article" date="2014" name="Int. J. Syst. Evol. Microbiol.">
        <title>Complete genome sequence of Corynebacterium casei LMG S-19264T (=DSM 44701T), isolated from a smear-ripened cheese.</title>
        <authorList>
            <consortium name="US DOE Joint Genome Institute (JGI-PGF)"/>
            <person name="Walter F."/>
            <person name="Albersmeier A."/>
            <person name="Kalinowski J."/>
            <person name="Ruckert C."/>
        </authorList>
    </citation>
    <scope>NUCLEOTIDE SEQUENCE</scope>
    <source>
        <strain evidence="3">JCM 4790</strain>
    </source>
</reference>
<dbReference type="Proteomes" id="UP000619244">
    <property type="component" value="Unassembled WGS sequence"/>
</dbReference>
<dbReference type="GO" id="GO:0009307">
    <property type="term" value="P:DNA restriction-modification system"/>
    <property type="evidence" value="ECO:0007669"/>
    <property type="project" value="UniProtKB-KW"/>
</dbReference>
<dbReference type="AlphaFoldDB" id="A0A918K9E2"/>
<keyword evidence="4" id="KW-1185">Reference proteome</keyword>
<organism evidence="3 4">
    <name type="scientific">Streptomyces minutiscleroticus</name>
    <dbReference type="NCBI Taxonomy" id="68238"/>
    <lineage>
        <taxon>Bacteria</taxon>
        <taxon>Bacillati</taxon>
        <taxon>Actinomycetota</taxon>
        <taxon>Actinomycetes</taxon>
        <taxon>Kitasatosporales</taxon>
        <taxon>Streptomycetaceae</taxon>
        <taxon>Streptomyces</taxon>
    </lineage>
</organism>
<dbReference type="RefSeq" id="WP_190188661.1">
    <property type="nucleotide sequence ID" value="NZ_BMVU01000002.1"/>
</dbReference>
<evidence type="ECO:0000313" key="4">
    <source>
        <dbReference type="Proteomes" id="UP000619244"/>
    </source>
</evidence>
<comment type="caution">
    <text evidence="3">The sequence shown here is derived from an EMBL/GenBank/DDBJ whole genome shotgun (WGS) entry which is preliminary data.</text>
</comment>
<protein>
    <recommendedName>
        <fullName evidence="5">Type I restriction modification DNA specificity domain-containing protein</fullName>
    </recommendedName>
</protein>
<evidence type="ECO:0008006" key="5">
    <source>
        <dbReference type="Google" id="ProtNLM"/>
    </source>
</evidence>
<dbReference type="PANTHER" id="PTHR30408:SF12">
    <property type="entry name" value="TYPE I RESTRICTION ENZYME MJAVIII SPECIFICITY SUBUNIT"/>
    <property type="match status" value="1"/>
</dbReference>
<evidence type="ECO:0000256" key="1">
    <source>
        <dbReference type="ARBA" id="ARBA00022747"/>
    </source>
</evidence>
<name>A0A918K9E2_9ACTN</name>
<keyword evidence="1" id="KW-0680">Restriction system</keyword>
<sequence>MTHSVPSDWAVRPVRDLVSYVASGPSPTCEERNIHGDREWGLLKTTAVTWDGWEPRAHKLLPREYWGNHGLEVRTQDVVVTKAGPRHRVGVVAHVDRSPARLIVSGKMVLLRPDPKRVVPKVLAGLLSLPAPQRYLDERTTGMAESQVNFANGALLSCPLAVPALREQQRIAEMLDTLDERILWQSRVVEKLKLRQAGLVEKLLAEVIAVESRLGSHLAHSPRNGYSPKETDEWTGVQALGLGCLTTTGFSPRQLKHVPRQAGRNAAALLSEGDLLMSRANTRDLVGLAGIYRDVGTPCIYPDLIMRLTPKPDCRAKFLELALRSANVRRQIQAISQGTSESMVKINGASVQGLLVRIPEPREQDRIVAVVDALRQEIRHHEEERHKASLLKRGVMEDLLTGRRRVS</sequence>
<keyword evidence="2" id="KW-0238">DNA-binding</keyword>